<accession>A0A2X0LAB9</accession>
<name>A0A2X0LAB9_9BASI</name>
<evidence type="ECO:0000313" key="3">
    <source>
        <dbReference type="EMBL" id="SDA03841.1"/>
    </source>
</evidence>
<organism evidence="3 4">
    <name type="scientific">Microbotryum saponariae</name>
    <dbReference type="NCBI Taxonomy" id="289078"/>
    <lineage>
        <taxon>Eukaryota</taxon>
        <taxon>Fungi</taxon>
        <taxon>Dikarya</taxon>
        <taxon>Basidiomycota</taxon>
        <taxon>Pucciniomycotina</taxon>
        <taxon>Microbotryomycetes</taxon>
        <taxon>Microbotryales</taxon>
        <taxon>Microbotryaceae</taxon>
        <taxon>Microbotryum</taxon>
    </lineage>
</organism>
<sequence length="199" mass="21528">MHVNTSVLRLLLLSIQIICASGSTLPFGSTWPYGSYTPYGDPETPSDSGEDNADLGPPPPDRLPLNITTANQFLDCLNNTGIYYNLTVERDGTTLVVPAEPAREIVMSTDLLRCIRQATGGICVAFGSSIGHQQGRQDSVPSYQIDGQGLADRGALGYNPRYWQEQQFRSGLDFDDQVDIAAPLRGAQARAGIHRQSGT</sequence>
<keyword evidence="4" id="KW-1185">Reference proteome</keyword>
<reference evidence="4" key="1">
    <citation type="submission" date="2016-10" db="EMBL/GenBank/DDBJ databases">
        <authorList>
            <person name="Jeantristanb JTB J.-T."/>
            <person name="Ricardo R."/>
        </authorList>
    </citation>
    <scope>NUCLEOTIDE SEQUENCE [LARGE SCALE GENOMIC DNA]</scope>
</reference>
<dbReference type="OrthoDB" id="2534068at2759"/>
<protein>
    <submittedName>
        <fullName evidence="3">BZ3500_MvSof-1268-A1-R1_Chr11-1g03265 protein</fullName>
    </submittedName>
</protein>
<keyword evidence="2" id="KW-0732">Signal</keyword>
<gene>
    <name evidence="3" type="ORF">BZ3500_MVSOF-1268-A1-R1_CHR11-1G03265</name>
</gene>
<evidence type="ECO:0000313" key="4">
    <source>
        <dbReference type="Proteomes" id="UP000249723"/>
    </source>
</evidence>
<evidence type="ECO:0000256" key="1">
    <source>
        <dbReference type="SAM" id="MobiDB-lite"/>
    </source>
</evidence>
<feature type="chain" id="PRO_5030060176" evidence="2">
    <location>
        <begin position="23"/>
        <end position="199"/>
    </location>
</feature>
<evidence type="ECO:0000256" key="2">
    <source>
        <dbReference type="SAM" id="SignalP"/>
    </source>
</evidence>
<dbReference type="Proteomes" id="UP000249723">
    <property type="component" value="Unassembled WGS sequence"/>
</dbReference>
<dbReference type="AlphaFoldDB" id="A0A2X0LAB9"/>
<feature type="region of interest" description="Disordered" evidence="1">
    <location>
        <begin position="38"/>
        <end position="62"/>
    </location>
</feature>
<dbReference type="EMBL" id="FMWP01000138">
    <property type="protein sequence ID" value="SDA03841.1"/>
    <property type="molecule type" value="Genomic_DNA"/>
</dbReference>
<feature type="signal peptide" evidence="2">
    <location>
        <begin position="1"/>
        <end position="22"/>
    </location>
</feature>
<proteinExistence type="predicted"/>